<feature type="region of interest" description="Disordered" evidence="1">
    <location>
        <begin position="498"/>
        <end position="610"/>
    </location>
</feature>
<feature type="compositionally biased region" description="Acidic residues" evidence="1">
    <location>
        <begin position="543"/>
        <end position="573"/>
    </location>
</feature>
<feature type="compositionally biased region" description="Acidic residues" evidence="1">
    <location>
        <begin position="517"/>
        <end position="526"/>
    </location>
</feature>
<dbReference type="InterPro" id="IPR005182">
    <property type="entry name" value="YdbS-like_PH"/>
</dbReference>
<reference evidence="4 5" key="1">
    <citation type="journal article" date="2019" name="Int. J. Syst. Evol. Microbiol.">
        <title>The Global Catalogue of Microorganisms (GCM) 10K type strain sequencing project: providing services to taxonomists for standard genome sequencing and annotation.</title>
        <authorList>
            <consortium name="The Broad Institute Genomics Platform"/>
            <consortium name="The Broad Institute Genome Sequencing Center for Infectious Disease"/>
            <person name="Wu L."/>
            <person name="Ma J."/>
        </authorList>
    </citation>
    <scope>NUCLEOTIDE SEQUENCE [LARGE SCALE GENOMIC DNA]</scope>
    <source>
        <strain evidence="4 5">DSM 29988</strain>
    </source>
</reference>
<feature type="compositionally biased region" description="Basic and acidic residues" evidence="1">
    <location>
        <begin position="587"/>
        <end position="604"/>
    </location>
</feature>
<dbReference type="PANTHER" id="PTHR34473">
    <property type="entry name" value="UPF0699 TRANSMEMBRANE PROTEIN YDBS"/>
    <property type="match status" value="1"/>
</dbReference>
<dbReference type="EMBL" id="JBHTAA010000005">
    <property type="protein sequence ID" value="MFC7204187.1"/>
    <property type="molecule type" value="Genomic_DNA"/>
</dbReference>
<dbReference type="Proteomes" id="UP001596481">
    <property type="component" value="Unassembled WGS sequence"/>
</dbReference>
<accession>A0ABD5ZFX4</accession>
<proteinExistence type="predicted"/>
<keyword evidence="5" id="KW-1185">Reference proteome</keyword>
<sequence length="610" mass="66848">MTQLSLLSVPYRAAQRSISIVFALAFFAFSGGAALGGLLGALGGIALAGVVILVIVGFEFARYQRFEYELTPDTFDIRSGVFSRRNREIPYRRIQNVDISRNIAQRLFDIAAVDLETAGGDDTEGSLHFVSYDEALRIQREVARLKRGEAAGETREPEREVLFELAPRELAIVGALSFDPRLLGVVAVFGSSIFPVLASLSDVPIPLTGLAALLVGIGGLVLLVAFIAWATGFVTAVFNYYGFRLTRVGDELQYERGLLQRYNGSIPLDKLQTLTIEDNPLKRYFGYATLYVETAGYTPGGDSSGSSRSGRGSEAAIPLSRRERVLQLVSDLEGVEPPEFERPPTRIRRRYAVRNSLVVVALTAGLYGLDWFLPQAIPWYAPLVLLPGAILAGVYQWRHRGHGLTEDHFVTRNGFWKRTMRFVPYYRIQTIIERRSPFQRRWRVSTVTADTAGTLSLVGGDAAAVDIDADVATTLQETLNGRLGEALVARREQRRRARQAALGVSTATDHEEATATEADDADDEPADPFVYAGPVSRSNGQDGVEESQNDDRDVSDDDDEAEMDEDGDANGSDEADRTVEDDGDDADHDRDAANDRGDAEHDGDTGSNGR</sequence>
<feature type="transmembrane region" description="Helical" evidence="2">
    <location>
        <begin position="182"/>
        <end position="200"/>
    </location>
</feature>
<keyword evidence="2" id="KW-0812">Transmembrane</keyword>
<feature type="transmembrane region" description="Helical" evidence="2">
    <location>
        <begin position="379"/>
        <end position="397"/>
    </location>
</feature>
<feature type="transmembrane region" description="Helical" evidence="2">
    <location>
        <begin position="45"/>
        <end position="61"/>
    </location>
</feature>
<feature type="domain" description="YdbS-like PH" evidence="3">
    <location>
        <begin position="63"/>
        <end position="141"/>
    </location>
</feature>
<dbReference type="Pfam" id="PF03703">
    <property type="entry name" value="bPH_2"/>
    <property type="match status" value="3"/>
</dbReference>
<keyword evidence="2" id="KW-1133">Transmembrane helix</keyword>
<dbReference type="AlphaFoldDB" id="A0ABD5ZFX4"/>
<feature type="transmembrane region" description="Helical" evidence="2">
    <location>
        <begin position="212"/>
        <end position="238"/>
    </location>
</feature>
<feature type="domain" description="YdbS-like PH" evidence="3">
    <location>
        <begin position="397"/>
        <end position="478"/>
    </location>
</feature>
<feature type="transmembrane region" description="Helical" evidence="2">
    <location>
        <begin position="352"/>
        <end position="373"/>
    </location>
</feature>
<keyword evidence="2" id="KW-0472">Membrane</keyword>
<feature type="domain" description="YdbS-like PH" evidence="3">
    <location>
        <begin position="240"/>
        <end position="298"/>
    </location>
</feature>
<evidence type="ECO:0000259" key="3">
    <source>
        <dbReference type="Pfam" id="PF03703"/>
    </source>
</evidence>
<feature type="transmembrane region" description="Helical" evidence="2">
    <location>
        <begin position="20"/>
        <end position="39"/>
    </location>
</feature>
<evidence type="ECO:0000313" key="4">
    <source>
        <dbReference type="EMBL" id="MFC7204187.1"/>
    </source>
</evidence>
<evidence type="ECO:0000313" key="5">
    <source>
        <dbReference type="Proteomes" id="UP001596481"/>
    </source>
</evidence>
<comment type="caution">
    <text evidence="4">The sequence shown here is derived from an EMBL/GenBank/DDBJ whole genome shotgun (WGS) entry which is preliminary data.</text>
</comment>
<evidence type="ECO:0000256" key="2">
    <source>
        <dbReference type="SAM" id="Phobius"/>
    </source>
</evidence>
<evidence type="ECO:0000256" key="1">
    <source>
        <dbReference type="SAM" id="MobiDB-lite"/>
    </source>
</evidence>
<dbReference type="PANTHER" id="PTHR34473:SF3">
    <property type="entry name" value="TRANSMEMBRANE PROTEIN-RELATED"/>
    <property type="match status" value="1"/>
</dbReference>
<dbReference type="RefSeq" id="WP_390223673.1">
    <property type="nucleotide sequence ID" value="NZ_JBHTAA010000005.1"/>
</dbReference>
<gene>
    <name evidence="4" type="ORF">ACFQJC_11730</name>
</gene>
<protein>
    <submittedName>
        <fullName evidence="4">PH domain-containing protein</fullName>
    </submittedName>
</protein>
<name>A0ABD5ZFX4_9EURY</name>
<organism evidence="4 5">
    <name type="scientific">Haloferax namakaokahaiae</name>
    <dbReference type="NCBI Taxonomy" id="1748331"/>
    <lineage>
        <taxon>Archaea</taxon>
        <taxon>Methanobacteriati</taxon>
        <taxon>Methanobacteriota</taxon>
        <taxon>Stenosarchaea group</taxon>
        <taxon>Halobacteria</taxon>
        <taxon>Halobacteriales</taxon>
        <taxon>Haloferacaceae</taxon>
        <taxon>Haloferax</taxon>
    </lineage>
</organism>